<feature type="transmembrane region" description="Helical" evidence="1">
    <location>
        <begin position="123"/>
        <end position="144"/>
    </location>
</feature>
<feature type="transmembrane region" description="Helical" evidence="1">
    <location>
        <begin position="43"/>
        <end position="63"/>
    </location>
</feature>
<dbReference type="KEGG" id="stur:STURON_00101"/>
<dbReference type="PATRIC" id="fig|216946.3.peg.99"/>
<proteinExistence type="predicted"/>
<protein>
    <submittedName>
        <fullName evidence="2">Uncharacterized protein</fullName>
    </submittedName>
</protein>
<feature type="transmembrane region" description="Helical" evidence="1">
    <location>
        <begin position="190"/>
        <end position="215"/>
    </location>
</feature>
<evidence type="ECO:0000313" key="3">
    <source>
        <dbReference type="Proteomes" id="UP000067243"/>
    </source>
</evidence>
<organism evidence="2 3">
    <name type="scientific">Spiroplasma turonicum</name>
    <dbReference type="NCBI Taxonomy" id="216946"/>
    <lineage>
        <taxon>Bacteria</taxon>
        <taxon>Bacillati</taxon>
        <taxon>Mycoplasmatota</taxon>
        <taxon>Mollicutes</taxon>
        <taxon>Entomoplasmatales</taxon>
        <taxon>Spiroplasmataceae</taxon>
        <taxon>Spiroplasma</taxon>
    </lineage>
</organism>
<accession>A0A0K1P600</accession>
<keyword evidence="1" id="KW-1133">Transmembrane helix</keyword>
<feature type="transmembrane region" description="Helical" evidence="1">
    <location>
        <begin position="69"/>
        <end position="92"/>
    </location>
</feature>
<dbReference type="EMBL" id="CP012328">
    <property type="protein sequence ID" value="AKU79347.1"/>
    <property type="molecule type" value="Genomic_DNA"/>
</dbReference>
<feature type="transmembrane region" description="Helical" evidence="1">
    <location>
        <begin position="607"/>
        <end position="625"/>
    </location>
</feature>
<dbReference type="Proteomes" id="UP000067243">
    <property type="component" value="Chromosome"/>
</dbReference>
<dbReference type="RefSeq" id="WP_075047958.1">
    <property type="nucleotide sequence ID" value="NZ_CP012328.1"/>
</dbReference>
<sequence>MSSNNGLENKEIKIPKKNKNRTKSKIRTLFLINLKRVYFNKGIIAMACVFLILSFIFALSLPTTVDSSFFIGFTIQFFLLVFFYIVFITLLINDLFKRQMIDGVQIIEIRSGIKIHNSYMMRYLLYLTVSFVISTLNLIINIIFKSGVMFSNNEVSKLIWSTILFFFLFTIIWAPIIISINVSVSVAGSIVLNLFLGTILIFSQFISVIAFQIAVNNNFNDVKLSSLTAWTAKTDISYSMYENFKNDGSISKWYEDEYFIDTINKNLENIYSKVENDEQNQNYKFSFNNWSELHNIQNNKFSSNSQNISAETALGESLIGFRTNYAIKIDNEGKPIHILDNTKLFILFDKMFNLLNDNFISNESRAPYNNADKKTFLSEENDITSYIDISNLIDWFINQNELREYKELLIWANKEYNKYATSFAAASSSNYYSSEIYYFLQTYSKNYLLSNWKKNIPYDTNDTKLINYNNNVDKVYNRYPELILINWFIISNYINGIKADITTQENTTFKSYLNKLDNKAISSTSMVLYNPFSHFWNLYFNSFTEAIPNDLFNSSLNDVWQGPRSSIKNFSELEKYNSKSRIDDKLYPIYKEYKPNYTLTFSITGAYAFYILFSILITFISFLIFRKVSRI</sequence>
<name>A0A0K1P600_9MOLU</name>
<gene>
    <name evidence="2" type="ORF">STURON_00101</name>
</gene>
<keyword evidence="1" id="KW-0812">Transmembrane</keyword>
<evidence type="ECO:0000256" key="1">
    <source>
        <dbReference type="SAM" id="Phobius"/>
    </source>
</evidence>
<keyword evidence="1" id="KW-0472">Membrane</keyword>
<reference evidence="2 3" key="1">
    <citation type="journal article" date="2015" name="Genome Announc.">
        <title>Complete Genome Sequence of Spiroplasma turonicum Strain Tab4cT, a Parasite of a Horse Fly, Haematopota sp. (Diptera: Tabanidae).</title>
        <authorList>
            <person name="Davis R.E."/>
            <person name="Shao J."/>
            <person name="Zhao Y."/>
            <person name="Gasparich G.E."/>
            <person name="Gaynor B.J."/>
            <person name="Donofrio N."/>
        </authorList>
    </citation>
    <scope>NUCLEOTIDE SEQUENCE [LARGE SCALE GENOMIC DNA]</scope>
    <source>
        <strain evidence="2 3">Tab4c</strain>
    </source>
</reference>
<dbReference type="OrthoDB" id="387698at2"/>
<evidence type="ECO:0000313" key="2">
    <source>
        <dbReference type="EMBL" id="AKU79347.1"/>
    </source>
</evidence>
<dbReference type="AlphaFoldDB" id="A0A0K1P600"/>
<keyword evidence="3" id="KW-1185">Reference proteome</keyword>
<dbReference type="STRING" id="216946.STURO_v1c00990"/>
<feature type="transmembrane region" description="Helical" evidence="1">
    <location>
        <begin position="159"/>
        <end position="178"/>
    </location>
</feature>